<evidence type="ECO:0000313" key="7">
    <source>
        <dbReference type="Proteomes" id="UP001177003"/>
    </source>
</evidence>
<comment type="subcellular location">
    <subcellularLocation>
        <location evidence="1 3">Nucleus</location>
    </subcellularLocation>
</comment>
<keyword evidence="4" id="KW-0472">Membrane</keyword>
<evidence type="ECO:0000256" key="4">
    <source>
        <dbReference type="SAM" id="Phobius"/>
    </source>
</evidence>
<name>A0AA35YHM2_LACSI</name>
<feature type="transmembrane region" description="Helical" evidence="4">
    <location>
        <begin position="58"/>
        <end position="79"/>
    </location>
</feature>
<sequence length="389" mass="43840">MSAKLAQALASVDESSNDQVKKIQLFNNSVEKQHRVSDLNDRIDRKNYGDILTRTTKFGPIITFLMFWIIFIMHLMHLYSLDQCAWGPQLLSACSHRPPYKSMKQSIGNFSTDVQQFDDFCHSQKSITCLDNLIQTSSISDYDLGGEGDLFKAPEPIIEQPLISLDPMTSAIAMITCGEDTISPQELKVTDIESLQNEEFLNDVFYECKNILAQEAAAAATESSPLSEVLSFSFPVVTTDENRVAKENVHPSCQIPKSMSADSLNSMDWIQGAQIKPSFLNFSELDFGNAYGMRRAFSDGDIKTLADANTNTGLIQYPLGLGQQQQPPLISERAIEDRMQKLSRYRNKKTKRNFGRKIKYACRKALADSQPRIRGRFAKTDESEMLLRK</sequence>
<protein>
    <recommendedName>
        <fullName evidence="5">CCT domain-containing protein</fullName>
    </recommendedName>
</protein>
<dbReference type="PANTHER" id="PTHR31319:SF110">
    <property type="entry name" value="CCT MOTIF FAMILY PROTEIN"/>
    <property type="match status" value="1"/>
</dbReference>
<dbReference type="GO" id="GO:0003700">
    <property type="term" value="F:DNA-binding transcription factor activity"/>
    <property type="evidence" value="ECO:0007669"/>
    <property type="project" value="TreeGrafter"/>
</dbReference>
<dbReference type="GO" id="GO:0005634">
    <property type="term" value="C:nucleus"/>
    <property type="evidence" value="ECO:0007669"/>
    <property type="project" value="UniProtKB-SubCell"/>
</dbReference>
<organism evidence="6 7">
    <name type="scientific">Lactuca saligna</name>
    <name type="common">Willowleaf lettuce</name>
    <dbReference type="NCBI Taxonomy" id="75948"/>
    <lineage>
        <taxon>Eukaryota</taxon>
        <taxon>Viridiplantae</taxon>
        <taxon>Streptophyta</taxon>
        <taxon>Embryophyta</taxon>
        <taxon>Tracheophyta</taxon>
        <taxon>Spermatophyta</taxon>
        <taxon>Magnoliopsida</taxon>
        <taxon>eudicotyledons</taxon>
        <taxon>Gunneridae</taxon>
        <taxon>Pentapetalae</taxon>
        <taxon>asterids</taxon>
        <taxon>campanulids</taxon>
        <taxon>Asterales</taxon>
        <taxon>Asteraceae</taxon>
        <taxon>Cichorioideae</taxon>
        <taxon>Cichorieae</taxon>
        <taxon>Lactucinae</taxon>
        <taxon>Lactuca</taxon>
    </lineage>
</organism>
<dbReference type="AlphaFoldDB" id="A0AA35YHM2"/>
<keyword evidence="4" id="KW-0812">Transmembrane</keyword>
<dbReference type="EMBL" id="OX465078">
    <property type="protein sequence ID" value="CAI9274148.1"/>
    <property type="molecule type" value="Genomic_DNA"/>
</dbReference>
<feature type="domain" description="CCT" evidence="5">
    <location>
        <begin position="338"/>
        <end position="380"/>
    </location>
</feature>
<dbReference type="Pfam" id="PF06203">
    <property type="entry name" value="CCT"/>
    <property type="match status" value="1"/>
</dbReference>
<keyword evidence="7" id="KW-1185">Reference proteome</keyword>
<evidence type="ECO:0000259" key="5">
    <source>
        <dbReference type="PROSITE" id="PS51017"/>
    </source>
</evidence>
<dbReference type="InterPro" id="IPR010402">
    <property type="entry name" value="CCT_domain"/>
</dbReference>
<keyword evidence="4" id="KW-1133">Transmembrane helix</keyword>
<proteinExistence type="predicted"/>
<reference evidence="6" key="1">
    <citation type="submission" date="2023-04" db="EMBL/GenBank/DDBJ databases">
        <authorList>
            <person name="Vijverberg K."/>
            <person name="Xiong W."/>
            <person name="Schranz E."/>
        </authorList>
    </citation>
    <scope>NUCLEOTIDE SEQUENCE</scope>
</reference>
<dbReference type="GO" id="GO:0009909">
    <property type="term" value="P:regulation of flower development"/>
    <property type="evidence" value="ECO:0007669"/>
    <property type="project" value="InterPro"/>
</dbReference>
<accession>A0AA35YHM2</accession>
<evidence type="ECO:0000256" key="1">
    <source>
        <dbReference type="ARBA" id="ARBA00004123"/>
    </source>
</evidence>
<keyword evidence="2 3" id="KW-0539">Nucleus</keyword>
<evidence type="ECO:0000256" key="2">
    <source>
        <dbReference type="ARBA" id="ARBA00023242"/>
    </source>
</evidence>
<dbReference type="Proteomes" id="UP001177003">
    <property type="component" value="Chromosome 2"/>
</dbReference>
<dbReference type="PANTHER" id="PTHR31319">
    <property type="entry name" value="ZINC FINGER PROTEIN CONSTANS-LIKE 4"/>
    <property type="match status" value="1"/>
</dbReference>
<gene>
    <name evidence="6" type="ORF">LSALG_LOCUS14246</name>
</gene>
<evidence type="ECO:0000256" key="3">
    <source>
        <dbReference type="PROSITE-ProRule" id="PRU00357"/>
    </source>
</evidence>
<dbReference type="PROSITE" id="PS51017">
    <property type="entry name" value="CCT"/>
    <property type="match status" value="1"/>
</dbReference>
<dbReference type="InterPro" id="IPR045281">
    <property type="entry name" value="CONSTANS-like"/>
</dbReference>
<evidence type="ECO:0000313" key="6">
    <source>
        <dbReference type="EMBL" id="CAI9274148.1"/>
    </source>
</evidence>